<evidence type="ECO:0000259" key="3">
    <source>
        <dbReference type="Pfam" id="PF13649"/>
    </source>
</evidence>
<dbReference type="EMBL" id="BONI01000004">
    <property type="protein sequence ID" value="GIG03891.1"/>
    <property type="molecule type" value="Genomic_DNA"/>
</dbReference>
<dbReference type="Pfam" id="PF13649">
    <property type="entry name" value="Methyltransf_25"/>
    <property type="match status" value="1"/>
</dbReference>
<evidence type="ECO:0000256" key="1">
    <source>
        <dbReference type="ARBA" id="ARBA00022603"/>
    </source>
</evidence>
<evidence type="ECO:0000313" key="4">
    <source>
        <dbReference type="EMBL" id="GIG03891.1"/>
    </source>
</evidence>
<name>A0A8J3KVE5_9ACTN</name>
<evidence type="ECO:0000313" key="5">
    <source>
        <dbReference type="Proteomes" id="UP000630887"/>
    </source>
</evidence>
<dbReference type="InterPro" id="IPR041698">
    <property type="entry name" value="Methyltransf_25"/>
</dbReference>
<reference evidence="4 5" key="1">
    <citation type="submission" date="2021-01" db="EMBL/GenBank/DDBJ databases">
        <title>Whole genome shotgun sequence of Catellatospora coxensis NBRC 107359.</title>
        <authorList>
            <person name="Komaki H."/>
            <person name="Tamura T."/>
        </authorList>
    </citation>
    <scope>NUCLEOTIDE SEQUENCE [LARGE SCALE GENOMIC DNA]</scope>
    <source>
        <strain evidence="4 5">NBRC 107359</strain>
    </source>
</reference>
<dbReference type="Gene3D" id="3.40.50.150">
    <property type="entry name" value="Vaccinia Virus protein VP39"/>
    <property type="match status" value="1"/>
</dbReference>
<dbReference type="GO" id="GO:0032259">
    <property type="term" value="P:methylation"/>
    <property type="evidence" value="ECO:0007669"/>
    <property type="project" value="UniProtKB-KW"/>
</dbReference>
<gene>
    <name evidence="4" type="ORF">Cco03nite_05910</name>
</gene>
<keyword evidence="2" id="KW-0808">Transferase</keyword>
<protein>
    <submittedName>
        <fullName evidence="4">Methyltransferase</fullName>
    </submittedName>
</protein>
<dbReference type="RefSeq" id="WP_203688354.1">
    <property type="nucleotide sequence ID" value="NZ_BAAALC010000049.1"/>
</dbReference>
<dbReference type="GO" id="GO:0008168">
    <property type="term" value="F:methyltransferase activity"/>
    <property type="evidence" value="ECO:0007669"/>
    <property type="project" value="UniProtKB-KW"/>
</dbReference>
<dbReference type="AlphaFoldDB" id="A0A8J3KVE5"/>
<proteinExistence type="predicted"/>
<accession>A0A8J3KVE5</accession>
<dbReference type="SUPFAM" id="SSF53335">
    <property type="entry name" value="S-adenosyl-L-methionine-dependent methyltransferases"/>
    <property type="match status" value="1"/>
</dbReference>
<dbReference type="PANTHER" id="PTHR43861:SF1">
    <property type="entry name" value="TRANS-ACONITATE 2-METHYLTRANSFERASE"/>
    <property type="match status" value="1"/>
</dbReference>
<comment type="caution">
    <text evidence="4">The sequence shown here is derived from an EMBL/GenBank/DDBJ whole genome shotgun (WGS) entry which is preliminary data.</text>
</comment>
<keyword evidence="1 4" id="KW-0489">Methyltransferase</keyword>
<evidence type="ECO:0000256" key="2">
    <source>
        <dbReference type="ARBA" id="ARBA00022679"/>
    </source>
</evidence>
<feature type="domain" description="Methyltransferase" evidence="3">
    <location>
        <begin position="55"/>
        <end position="144"/>
    </location>
</feature>
<dbReference type="CDD" id="cd02440">
    <property type="entry name" value="AdoMet_MTases"/>
    <property type="match status" value="1"/>
</dbReference>
<keyword evidence="5" id="KW-1185">Reference proteome</keyword>
<sequence>MTEPSFLHDTRAAYDTIAAAYDEQFRDELAGIPIERAMMAAYADLVLAGGGGPTLDVGCGTGPGTAHLAALGLEVRGIDLSPGMLALARSRFPRLRFDEGTMTALDVADGALAGISAQYSLIHIPDGELPAVLAGFRRALAEGGHLLLIFQNLDEHRLRTEAFGHTFTLNYHFRPVDRMAEFVTEAGFDVFAQASRKAQPGEQTPRGMLLARAC</sequence>
<organism evidence="4 5">
    <name type="scientific">Catellatospora coxensis</name>
    <dbReference type="NCBI Taxonomy" id="310354"/>
    <lineage>
        <taxon>Bacteria</taxon>
        <taxon>Bacillati</taxon>
        <taxon>Actinomycetota</taxon>
        <taxon>Actinomycetes</taxon>
        <taxon>Micromonosporales</taxon>
        <taxon>Micromonosporaceae</taxon>
        <taxon>Catellatospora</taxon>
    </lineage>
</organism>
<dbReference type="PANTHER" id="PTHR43861">
    <property type="entry name" value="TRANS-ACONITATE 2-METHYLTRANSFERASE-RELATED"/>
    <property type="match status" value="1"/>
</dbReference>
<dbReference type="Proteomes" id="UP000630887">
    <property type="component" value="Unassembled WGS sequence"/>
</dbReference>
<dbReference type="InterPro" id="IPR029063">
    <property type="entry name" value="SAM-dependent_MTases_sf"/>
</dbReference>